<reference evidence="1" key="1">
    <citation type="submission" date="2020-06" db="EMBL/GenBank/DDBJ databases">
        <title>Whole Genome Sequence of Bradyrhizobium sp. Strain 1S1.</title>
        <authorList>
            <person name="Bromfield E.S.P."/>
            <person name="Cloutier S."/>
        </authorList>
    </citation>
    <scope>NUCLEOTIDE SEQUENCE [LARGE SCALE GENOMIC DNA]</scope>
    <source>
        <strain evidence="1">1S1</strain>
    </source>
</reference>
<dbReference type="SUPFAM" id="SSF140990">
    <property type="entry name" value="FtsH protease domain-like"/>
    <property type="match status" value="1"/>
</dbReference>
<dbReference type="Gene3D" id="1.20.58.760">
    <property type="entry name" value="Peptidase M41"/>
    <property type="match status" value="1"/>
</dbReference>
<organism evidence="1">
    <name type="scientific">Bradyrhizobium septentrionale</name>
    <dbReference type="NCBI Taxonomy" id="1404411"/>
    <lineage>
        <taxon>Bacteria</taxon>
        <taxon>Pseudomonadati</taxon>
        <taxon>Pseudomonadota</taxon>
        <taxon>Alphaproteobacteria</taxon>
        <taxon>Hyphomicrobiales</taxon>
        <taxon>Nitrobacteraceae</taxon>
        <taxon>Bradyrhizobium</taxon>
    </lineage>
</organism>
<dbReference type="RefSeq" id="WP_165128183.1">
    <property type="nucleotide sequence ID" value="NZ_CP088285.1"/>
</dbReference>
<dbReference type="GO" id="GO:0005524">
    <property type="term" value="F:ATP binding"/>
    <property type="evidence" value="ECO:0007669"/>
    <property type="project" value="InterPro"/>
</dbReference>
<dbReference type="EMBL" id="JAAOLE020000001">
    <property type="protein sequence ID" value="NVI43474.1"/>
    <property type="molecule type" value="Genomic_DNA"/>
</dbReference>
<name>A0A973VXQ1_9BRAD</name>
<dbReference type="InterPro" id="IPR037219">
    <property type="entry name" value="Peptidase_M41-like"/>
</dbReference>
<dbReference type="GO" id="GO:0006508">
    <property type="term" value="P:proteolysis"/>
    <property type="evidence" value="ECO:0007669"/>
    <property type="project" value="InterPro"/>
</dbReference>
<evidence type="ECO:0000313" key="1">
    <source>
        <dbReference type="EMBL" id="NVI43474.1"/>
    </source>
</evidence>
<evidence type="ECO:0008006" key="2">
    <source>
        <dbReference type="Google" id="ProtNLM"/>
    </source>
</evidence>
<comment type="caution">
    <text evidence="1">The sequence shown here is derived from an EMBL/GenBank/DDBJ whole genome shotgun (WGS) entry which is preliminary data.</text>
</comment>
<sequence length="222" mass="24394">MTREGALKIAIEALTQWSQGKVATAVVLAAIAKLEARRPTPRRPPKRKLSSTTRMRALKLRPSNVRPLGSRCHPPDIEQEYTEVFEEREIAAYHEAGHAVIARALDIEVACVAIIPFMGRIGHVWHEKASPKTEILITMAGPFAEARFTGRLLCAGDDEANITSAMTQLPEPREHYEAKAKTLVAESWRAIEIVAEELLIGADRLYGPMLDLAICCAAPGVP</sequence>
<accession>A0A973VXQ1</accession>
<dbReference type="GO" id="GO:0004176">
    <property type="term" value="F:ATP-dependent peptidase activity"/>
    <property type="evidence" value="ECO:0007669"/>
    <property type="project" value="InterPro"/>
</dbReference>
<protein>
    <recommendedName>
        <fullName evidence="2">Peptidase M41 domain-containing protein</fullName>
    </recommendedName>
</protein>
<dbReference type="GO" id="GO:0004222">
    <property type="term" value="F:metalloendopeptidase activity"/>
    <property type="evidence" value="ECO:0007669"/>
    <property type="project" value="InterPro"/>
</dbReference>
<dbReference type="AlphaFoldDB" id="A0A973VXQ1"/>
<gene>
    <name evidence="1" type="ORF">HAP48_010835</name>
</gene>
<proteinExistence type="predicted"/>